<sequence length="105" mass="12042">MQFSVDAQERYILILHGHADDDAHDVPERWEFSLPSSPWRGTFGTISYGHPVPSFQSAYGVKGWGCIALYAILVLLEVRRRMRVLWIIYIGRTRGRASGYSTDIR</sequence>
<keyword evidence="1" id="KW-0472">Membrane</keyword>
<evidence type="ECO:0000313" key="2">
    <source>
        <dbReference type="EMBL" id="KAF2815250.1"/>
    </source>
</evidence>
<organism evidence="2">
    <name type="scientific">Mytilinidion resinicola</name>
    <dbReference type="NCBI Taxonomy" id="574789"/>
    <lineage>
        <taxon>Eukaryota</taxon>
        <taxon>Fungi</taxon>
        <taxon>Dikarya</taxon>
        <taxon>Ascomycota</taxon>
        <taxon>Pezizomycotina</taxon>
        <taxon>Dothideomycetes</taxon>
        <taxon>Pleosporomycetidae</taxon>
        <taxon>Mytilinidiales</taxon>
        <taxon>Mytilinidiaceae</taxon>
        <taxon>Mytilinidion</taxon>
    </lineage>
</organism>
<reference evidence="4" key="3">
    <citation type="submission" date="2025-04" db="UniProtKB">
        <authorList>
            <consortium name="RefSeq"/>
        </authorList>
    </citation>
    <scope>IDENTIFICATION</scope>
    <source>
        <strain evidence="4">CBS 304.34</strain>
    </source>
</reference>
<reference evidence="4" key="2">
    <citation type="submission" date="2020-04" db="EMBL/GenBank/DDBJ databases">
        <authorList>
            <consortium name="NCBI Genome Project"/>
        </authorList>
    </citation>
    <scope>NUCLEOTIDE SEQUENCE</scope>
    <source>
        <strain evidence="4">CBS 304.34</strain>
    </source>
</reference>
<dbReference type="GeneID" id="54454060"/>
<evidence type="ECO:0000313" key="4">
    <source>
        <dbReference type="RefSeq" id="XP_033582214.1"/>
    </source>
</evidence>
<accession>A0A6A6Z2M4</accession>
<keyword evidence="3" id="KW-1185">Reference proteome</keyword>
<dbReference type="RefSeq" id="XP_033582214.1">
    <property type="nucleotide sequence ID" value="XM_033713167.1"/>
</dbReference>
<protein>
    <submittedName>
        <fullName evidence="2 4">Uncharacterized protein</fullName>
    </submittedName>
</protein>
<name>A0A6A6Z2M4_9PEZI</name>
<feature type="transmembrane region" description="Helical" evidence="1">
    <location>
        <begin position="57"/>
        <end position="76"/>
    </location>
</feature>
<keyword evidence="1" id="KW-1133">Transmembrane helix</keyword>
<keyword evidence="1" id="KW-0812">Transmembrane</keyword>
<evidence type="ECO:0000313" key="3">
    <source>
        <dbReference type="Proteomes" id="UP000504636"/>
    </source>
</evidence>
<dbReference type="Proteomes" id="UP000504636">
    <property type="component" value="Unplaced"/>
</dbReference>
<gene>
    <name evidence="2 4" type="ORF">BDZ99DRAFT_192971</name>
</gene>
<dbReference type="EMBL" id="MU003694">
    <property type="protein sequence ID" value="KAF2815250.1"/>
    <property type="molecule type" value="Genomic_DNA"/>
</dbReference>
<evidence type="ECO:0000256" key="1">
    <source>
        <dbReference type="SAM" id="Phobius"/>
    </source>
</evidence>
<reference evidence="2 4" key="1">
    <citation type="journal article" date="2020" name="Stud. Mycol.">
        <title>101 Dothideomycetes genomes: a test case for predicting lifestyles and emergence of pathogens.</title>
        <authorList>
            <person name="Haridas S."/>
            <person name="Albert R."/>
            <person name="Binder M."/>
            <person name="Bloem J."/>
            <person name="Labutti K."/>
            <person name="Salamov A."/>
            <person name="Andreopoulos B."/>
            <person name="Baker S."/>
            <person name="Barry K."/>
            <person name="Bills G."/>
            <person name="Bluhm B."/>
            <person name="Cannon C."/>
            <person name="Castanera R."/>
            <person name="Culley D."/>
            <person name="Daum C."/>
            <person name="Ezra D."/>
            <person name="Gonzalez J."/>
            <person name="Henrissat B."/>
            <person name="Kuo A."/>
            <person name="Liang C."/>
            <person name="Lipzen A."/>
            <person name="Lutzoni F."/>
            <person name="Magnuson J."/>
            <person name="Mondo S."/>
            <person name="Nolan M."/>
            <person name="Ohm R."/>
            <person name="Pangilinan J."/>
            <person name="Park H.-J."/>
            <person name="Ramirez L."/>
            <person name="Alfaro M."/>
            <person name="Sun H."/>
            <person name="Tritt A."/>
            <person name="Yoshinaga Y."/>
            <person name="Zwiers L.-H."/>
            <person name="Turgeon B."/>
            <person name="Goodwin S."/>
            <person name="Spatafora J."/>
            <person name="Crous P."/>
            <person name="Grigoriev I."/>
        </authorList>
    </citation>
    <scope>NUCLEOTIDE SEQUENCE</scope>
    <source>
        <strain evidence="2 4">CBS 304.34</strain>
    </source>
</reference>
<proteinExistence type="predicted"/>
<dbReference type="AlphaFoldDB" id="A0A6A6Z2M4"/>